<dbReference type="FunFam" id="3.40.50.10210:FF:000001">
    <property type="entry name" value="Nicotinate-nucleotide--dimethylbenzimidazole phosphoribosyltransferase"/>
    <property type="match status" value="1"/>
</dbReference>
<name>A0A7J0BTJ7_9BACT</name>
<evidence type="ECO:0000256" key="1">
    <source>
        <dbReference type="ARBA" id="ARBA00005049"/>
    </source>
</evidence>
<dbReference type="UniPathway" id="UPA00061">
    <property type="reaction ID" value="UER00516"/>
</dbReference>
<dbReference type="Pfam" id="PF02277">
    <property type="entry name" value="DBI_PRT"/>
    <property type="match status" value="1"/>
</dbReference>
<evidence type="ECO:0000313" key="12">
    <source>
        <dbReference type="Proteomes" id="UP000503820"/>
    </source>
</evidence>
<comment type="caution">
    <text evidence="11">The sequence shown here is derived from an EMBL/GenBank/DDBJ whole genome shotgun (WGS) entry which is preliminary data.</text>
</comment>
<dbReference type="InterPro" id="IPR023195">
    <property type="entry name" value="Nict_dMeBzImd_PRibTrfase_N"/>
</dbReference>
<evidence type="ECO:0000313" key="11">
    <source>
        <dbReference type="EMBL" id="GFM36501.1"/>
    </source>
</evidence>
<evidence type="ECO:0000256" key="9">
    <source>
        <dbReference type="ARBA" id="ARBA00047340"/>
    </source>
</evidence>
<accession>A0A7J0BTJ7</accession>
<evidence type="ECO:0000256" key="6">
    <source>
        <dbReference type="ARBA" id="ARBA00022676"/>
    </source>
</evidence>
<comment type="catalytic activity">
    <reaction evidence="9 10">
        <text>5,6-dimethylbenzimidazole + nicotinate beta-D-ribonucleotide = alpha-ribazole 5'-phosphate + nicotinate + H(+)</text>
        <dbReference type="Rhea" id="RHEA:11196"/>
        <dbReference type="ChEBI" id="CHEBI:15378"/>
        <dbReference type="ChEBI" id="CHEBI:15890"/>
        <dbReference type="ChEBI" id="CHEBI:32544"/>
        <dbReference type="ChEBI" id="CHEBI:57502"/>
        <dbReference type="ChEBI" id="CHEBI:57918"/>
        <dbReference type="EC" id="2.4.2.21"/>
    </reaction>
</comment>
<comment type="pathway">
    <text evidence="1 10">Nucleoside biosynthesis; alpha-ribazole biosynthesis; alpha-ribazole from 5,6-dimethylbenzimidazole: step 1/2.</text>
</comment>
<comment type="function">
    <text evidence="10">Catalyzes the synthesis of alpha-ribazole-5'-phosphate from nicotinate mononucleotide (NAMN) and 5,6-dimethylbenzimidazole (DMB).</text>
</comment>
<dbReference type="SUPFAM" id="SSF52733">
    <property type="entry name" value="Nicotinate mononucleotide:5,6-dimethylbenzimidazole phosphoribosyltransferase (CobT)"/>
    <property type="match status" value="1"/>
</dbReference>
<reference evidence="11 12" key="1">
    <citation type="submission" date="2020-05" db="EMBL/GenBank/DDBJ databases">
        <title>Draft genome sequence of Desulfovibrio psychrotolerans JS1T.</title>
        <authorList>
            <person name="Ueno A."/>
            <person name="Tamazawa S."/>
            <person name="Tamamura S."/>
            <person name="Murakami T."/>
            <person name="Kiyama T."/>
            <person name="Inomata H."/>
            <person name="Amano Y."/>
            <person name="Miyakawa K."/>
            <person name="Tamaki H."/>
            <person name="Naganuma T."/>
            <person name="Kaneko K."/>
        </authorList>
    </citation>
    <scope>NUCLEOTIDE SEQUENCE [LARGE SCALE GENOMIC DNA]</scope>
    <source>
        <strain evidence="11 12">JS1</strain>
    </source>
</reference>
<evidence type="ECO:0000256" key="3">
    <source>
        <dbReference type="ARBA" id="ARBA00011991"/>
    </source>
</evidence>
<dbReference type="InterPro" id="IPR036087">
    <property type="entry name" value="Nict_dMeBzImd_PRibTrfase_sf"/>
</dbReference>
<proteinExistence type="inferred from homology"/>
<keyword evidence="6 10" id="KW-0328">Glycosyltransferase</keyword>
<organism evidence="11 12">
    <name type="scientific">Desulfovibrio psychrotolerans</name>
    <dbReference type="NCBI Taxonomy" id="415242"/>
    <lineage>
        <taxon>Bacteria</taxon>
        <taxon>Pseudomonadati</taxon>
        <taxon>Thermodesulfobacteriota</taxon>
        <taxon>Desulfovibrionia</taxon>
        <taxon>Desulfovibrionales</taxon>
        <taxon>Desulfovibrionaceae</taxon>
        <taxon>Desulfovibrio</taxon>
    </lineage>
</organism>
<dbReference type="GO" id="GO:0009236">
    <property type="term" value="P:cobalamin biosynthetic process"/>
    <property type="evidence" value="ECO:0007669"/>
    <property type="project" value="UniProtKB-UniRule"/>
</dbReference>
<gene>
    <name evidence="10 11" type="primary">cobT</name>
    <name evidence="11" type="ORF">DSM19430T_11850</name>
</gene>
<dbReference type="Gene3D" id="1.10.1610.10">
    <property type="match status" value="1"/>
</dbReference>
<keyword evidence="12" id="KW-1185">Reference proteome</keyword>
<protein>
    <recommendedName>
        <fullName evidence="4 10">Nicotinate-nucleotide--dimethylbenzimidazole phosphoribosyltransferase</fullName>
        <shortName evidence="10">NN:DBI PRT</shortName>
        <ecNumber evidence="3 10">2.4.2.21</ecNumber>
    </recommendedName>
    <alternativeName>
        <fullName evidence="8 10">N(1)-alpha-phosphoribosyltransferase</fullName>
    </alternativeName>
</protein>
<comment type="similarity">
    <text evidence="2 10">Belongs to the CobT family.</text>
</comment>
<dbReference type="NCBIfam" id="NF000996">
    <property type="entry name" value="PRK00105.1"/>
    <property type="match status" value="1"/>
</dbReference>
<dbReference type="PANTHER" id="PTHR43463:SF1">
    <property type="entry name" value="NICOTINATE-NUCLEOTIDE--DIMETHYLBENZIMIDAZOLE PHOSPHORIBOSYLTRANSFERASE"/>
    <property type="match status" value="1"/>
</dbReference>
<keyword evidence="5 10" id="KW-0169">Cobalamin biosynthesis</keyword>
<evidence type="ECO:0000256" key="4">
    <source>
        <dbReference type="ARBA" id="ARBA00015486"/>
    </source>
</evidence>
<dbReference type="CDD" id="cd02439">
    <property type="entry name" value="DMB-PRT_CobT"/>
    <property type="match status" value="1"/>
</dbReference>
<dbReference type="Proteomes" id="UP000503820">
    <property type="component" value="Unassembled WGS sequence"/>
</dbReference>
<evidence type="ECO:0000256" key="2">
    <source>
        <dbReference type="ARBA" id="ARBA00007110"/>
    </source>
</evidence>
<dbReference type="EMBL" id="BLVP01000006">
    <property type="protein sequence ID" value="GFM36501.1"/>
    <property type="molecule type" value="Genomic_DNA"/>
</dbReference>
<sequence length="361" mass="37388">MDSEQRFTSALQAIRPVDTSFSAQGQAHLDDLTKPKGSLGRLEEIALRLFCIQKGARPIAADPARIYTIAGDHGVTAEGVSLFPQEVTRQMVLNFLNGGAGINVLARTVGADLMVVDAGSCGGTYPEHPKLLQRKVAQGTDNFVNGPAMSRKNCLTALLLGMELADMAAEQGCRTVATGEMGISNTTPATALYCAFLGIDPAEITGAGTGLDAGGIARKTAVIRQALQTNRAAVETTDPVNILAALGGYEIAALAGLVLGAARNGLAVLVDGFISTAAFTAAAALCPHVHDYAFFSHASAEQGHRKILAALGNRPLHDLDLRLGEGTGAALSLFLLRSACNIFNDMATFSAAGVAKGAETL</sequence>
<dbReference type="NCBIfam" id="TIGR03160">
    <property type="entry name" value="cobT_DBIPRT"/>
    <property type="match status" value="1"/>
</dbReference>
<keyword evidence="7 10" id="KW-0808">Transferase</keyword>
<dbReference type="RefSeq" id="WP_174409173.1">
    <property type="nucleotide sequence ID" value="NZ_BLVP01000006.1"/>
</dbReference>
<dbReference type="HAMAP" id="MF_00230">
    <property type="entry name" value="CobT"/>
    <property type="match status" value="1"/>
</dbReference>
<evidence type="ECO:0000256" key="8">
    <source>
        <dbReference type="ARBA" id="ARBA00030686"/>
    </source>
</evidence>
<evidence type="ECO:0000256" key="10">
    <source>
        <dbReference type="HAMAP-Rule" id="MF_00230"/>
    </source>
</evidence>
<dbReference type="PANTHER" id="PTHR43463">
    <property type="entry name" value="NICOTINATE-NUCLEOTIDE--DIMETHYLBENZIMIDAZOLE PHOSPHORIBOSYLTRANSFERASE"/>
    <property type="match status" value="1"/>
</dbReference>
<dbReference type="InterPro" id="IPR017846">
    <property type="entry name" value="Nict_dMeBzImd_PRibTrfase_bact"/>
</dbReference>
<feature type="active site" description="Proton acceptor" evidence="10">
    <location>
        <position position="325"/>
    </location>
</feature>
<dbReference type="AlphaFoldDB" id="A0A7J0BTJ7"/>
<evidence type="ECO:0000256" key="5">
    <source>
        <dbReference type="ARBA" id="ARBA00022573"/>
    </source>
</evidence>
<dbReference type="Gene3D" id="3.40.50.10210">
    <property type="match status" value="1"/>
</dbReference>
<dbReference type="InterPro" id="IPR003200">
    <property type="entry name" value="Nict_dMeBzImd_PRibTrfase"/>
</dbReference>
<evidence type="ECO:0000256" key="7">
    <source>
        <dbReference type="ARBA" id="ARBA00022679"/>
    </source>
</evidence>
<dbReference type="GO" id="GO:0008939">
    <property type="term" value="F:nicotinate-nucleotide-dimethylbenzimidazole phosphoribosyltransferase activity"/>
    <property type="evidence" value="ECO:0007669"/>
    <property type="project" value="UniProtKB-UniRule"/>
</dbReference>
<dbReference type="EC" id="2.4.2.21" evidence="3 10"/>